<keyword evidence="2" id="KW-0472">Membrane</keyword>
<keyword evidence="2" id="KW-1133">Transmembrane helix</keyword>
<dbReference type="Proteomes" id="UP000509122">
    <property type="component" value="Chromosome"/>
</dbReference>
<accession>A0A859IA90</accession>
<dbReference type="EMBL" id="CP055264">
    <property type="protein sequence ID" value="QKX95262.1"/>
    <property type="molecule type" value="Genomic_DNA"/>
</dbReference>
<dbReference type="AlphaFoldDB" id="A0A859IA90"/>
<gene>
    <name evidence="3" type="ORF">RP166_2680</name>
</gene>
<reference evidence="3 4" key="1">
    <citation type="submission" date="2020-06" db="EMBL/GenBank/DDBJ databases">
        <title>Complete genome sequence of Candidatus Phytoplasma asteris RP166.</title>
        <authorList>
            <person name="Cho S.-T."/>
            <person name="Zwolinska A."/>
            <person name="Huang W."/>
            <person name="Wouters R."/>
            <person name="Hogenhout S.A."/>
            <person name="Kuo C.-H."/>
        </authorList>
    </citation>
    <scope>NUCLEOTIDE SEQUENCE [LARGE SCALE GENOMIC DNA]</scope>
    <source>
        <strain evidence="3">RP166</strain>
    </source>
</reference>
<evidence type="ECO:0000313" key="4">
    <source>
        <dbReference type="Proteomes" id="UP000509122"/>
    </source>
</evidence>
<protein>
    <submittedName>
        <fullName evidence="3">Uncharacterized protein</fullName>
    </submittedName>
</protein>
<dbReference type="KEGG" id="rphy:RP166_2680"/>
<name>A0A859IA90_9MOLU</name>
<keyword evidence="2" id="KW-0812">Transmembrane</keyword>
<organism evidence="3 4">
    <name type="scientific">Rapeseed phyllody phytoplasma</name>
    <dbReference type="NCBI Taxonomy" id="2490543"/>
    <lineage>
        <taxon>Bacteria</taxon>
        <taxon>Bacillati</taxon>
        <taxon>Mycoplasmatota</taxon>
        <taxon>Mollicutes</taxon>
        <taxon>Acholeplasmatales</taxon>
        <taxon>Acholeplasmataceae</taxon>
        <taxon>Candidatus Phytoplasma</taxon>
        <taxon>16SrI (Aster yellows group)</taxon>
    </lineage>
</organism>
<feature type="transmembrane region" description="Helical" evidence="2">
    <location>
        <begin position="6"/>
        <end position="24"/>
    </location>
</feature>
<feature type="region of interest" description="Disordered" evidence="1">
    <location>
        <begin position="41"/>
        <end position="96"/>
    </location>
</feature>
<evidence type="ECO:0000313" key="3">
    <source>
        <dbReference type="EMBL" id="QKX95262.1"/>
    </source>
</evidence>
<feature type="compositionally biased region" description="Low complexity" evidence="1">
    <location>
        <begin position="55"/>
        <end position="96"/>
    </location>
</feature>
<evidence type="ECO:0000256" key="1">
    <source>
        <dbReference type="SAM" id="MobiDB-lite"/>
    </source>
</evidence>
<sequence length="96" mass="10988">MTDSNFTIGFMTGAVFVTVLCFIFKHLFFSFLQLFNPNDTHPFKRRIQELPTPKPNNTNNSQPKPQTPQSTQNQQKPHSQTNNPNHPKTNHPTPGK</sequence>
<evidence type="ECO:0000256" key="2">
    <source>
        <dbReference type="SAM" id="Phobius"/>
    </source>
</evidence>
<proteinExistence type="predicted"/>